<dbReference type="AlphaFoldDB" id="A0A343TMZ8"/>
<name>A0A343TMZ8_9EURY</name>
<dbReference type="PANTHER" id="PTHR35902:SF3">
    <property type="entry name" value="NPCBM-ASSOCIATED, NEW3 DOMAIN OF ALPHA-GALACTOSIDASE"/>
    <property type="match status" value="1"/>
</dbReference>
<feature type="transmembrane region" description="Helical" evidence="1">
    <location>
        <begin position="616"/>
        <end position="636"/>
    </location>
</feature>
<reference evidence="3" key="1">
    <citation type="submission" date="2017-11" db="EMBL/GenBank/DDBJ databases">
        <title>Phenotypic and genomic properties of facultatively anaerobic sulfur-reducing natronoarchaea from hypersaline soda lakes.</title>
        <authorList>
            <person name="Sorokin D.Y."/>
            <person name="Kublanov I.V."/>
            <person name="Roman P."/>
            <person name="Sinninghe Damste J.S."/>
            <person name="Golyshin P.N."/>
            <person name="Rojo D."/>
            <person name="Ciordia S."/>
            <person name="Mena M.D.C."/>
            <person name="Ferrer M."/>
            <person name="Messina E."/>
            <person name="Smedile F."/>
            <person name="La Spada G."/>
            <person name="La Cono V."/>
            <person name="Yakimov M.M."/>
        </authorList>
    </citation>
    <scope>NUCLEOTIDE SEQUENCE [LARGE SCALE GENOMIC DNA]</scope>
    <source>
        <strain evidence="3">AArc-Sl</strain>
    </source>
</reference>
<sequence>MIARRWLAVGISVVAILALLSVPVAGEIFTRGEPDIDVYLPENEVSPGEVTTLELQLQNDGDLSAGTQREAVTTARSVTVEVRDSGPFELRTGTTPVGTIQDGMTVPAPVGITVPEDLEPGEYEIDVRVRYSYTQQIQADANFAQDRTARDTHTLTVKVLPDSQFEIVSVTGDVQPGSGGDATVEIRNVGSETAQQARATIVGGGGLVFDDGTAETFLGDLEPNESTTVDVDASLAPDATQSPKPVSATIQYRDGDGRDLEAPARNGSLAPIAAQEFDVRDLDSALSVGYGGEITATVVNEGPRTVSGATVALEADSPAVTLEEPRAPIGTLDPGESTTVRFDAGVASDIDPGLREVSFVVEYDDEAQDDLRSDRMKRVVAIEDRQFEVVDLADTLSVGYDGEITGTLVNDGPVPIEDGVLTIEPATESLFVEERRFALPHLEPGESAAFAFPTDVSGQADAGPRQVSFTVEYRSATDKRVQSETITRRVMVEPKRPEFALSSPDARVDAGGETTLEIEITNERPETLSNIDARLYAESPFDSTSDEAFVSTLESGESATLQFHLSADQGTMAKTYPVELDFQYDTERGDTVLSDTYQYPVEVIEPEDGDDGWETLLLVIGAVLVIAGIVGGVLLFRRR</sequence>
<organism evidence="2 3">
    <name type="scientific">Halalkaliarchaeum desulfuricum</name>
    <dbReference type="NCBI Taxonomy" id="2055893"/>
    <lineage>
        <taxon>Archaea</taxon>
        <taxon>Methanobacteriati</taxon>
        <taxon>Methanobacteriota</taxon>
        <taxon>Stenosarchaea group</taxon>
        <taxon>Halobacteria</taxon>
        <taxon>Halobacteriales</taxon>
        <taxon>Haloferacaceae</taxon>
        <taxon>Halalkaliarchaeum</taxon>
    </lineage>
</organism>
<dbReference type="KEGG" id="hdf:AArcSl_2855"/>
<evidence type="ECO:0000256" key="1">
    <source>
        <dbReference type="SAM" id="Phobius"/>
    </source>
</evidence>
<accession>A0A343TMZ8</accession>
<keyword evidence="3" id="KW-1185">Reference proteome</keyword>
<protein>
    <submittedName>
        <fullName evidence="2">S-layer domain-containing protein</fullName>
    </submittedName>
</protein>
<dbReference type="EMBL" id="CP025066">
    <property type="protein sequence ID" value="AUX10470.1"/>
    <property type="molecule type" value="Genomic_DNA"/>
</dbReference>
<keyword evidence="1" id="KW-1133">Transmembrane helix</keyword>
<dbReference type="RefSeq" id="WP_119820800.1">
    <property type="nucleotide sequence ID" value="NZ_CP025066.1"/>
</dbReference>
<keyword evidence="1" id="KW-0812">Transmembrane</keyword>
<keyword evidence="1" id="KW-0472">Membrane</keyword>
<dbReference type="GeneID" id="37879212"/>
<evidence type="ECO:0000313" key="2">
    <source>
        <dbReference type="EMBL" id="AUX10470.1"/>
    </source>
</evidence>
<dbReference type="Gene3D" id="2.60.40.10">
    <property type="entry name" value="Immunoglobulins"/>
    <property type="match status" value="1"/>
</dbReference>
<gene>
    <name evidence="2" type="ORF">AArcSl_2855</name>
</gene>
<dbReference type="PANTHER" id="PTHR35902">
    <property type="entry name" value="S-LAYER DOMAIN-LIKE PROTEIN-RELATED"/>
    <property type="match status" value="1"/>
</dbReference>
<evidence type="ECO:0000313" key="3">
    <source>
        <dbReference type="Proteomes" id="UP000263012"/>
    </source>
</evidence>
<dbReference type="OrthoDB" id="56770at2157"/>
<proteinExistence type="predicted"/>
<dbReference type="InterPro" id="IPR013783">
    <property type="entry name" value="Ig-like_fold"/>
</dbReference>
<dbReference type="Proteomes" id="UP000263012">
    <property type="component" value="Chromosome"/>
</dbReference>